<reference evidence="2 3" key="1">
    <citation type="submission" date="2021-03" db="EMBL/GenBank/DDBJ databases">
        <title>Genomic Encyclopedia of Type Strains, Phase IV (KMG-IV): sequencing the most valuable type-strain genomes for metagenomic binning, comparative biology and taxonomic classification.</title>
        <authorList>
            <person name="Goeker M."/>
        </authorList>
    </citation>
    <scope>NUCLEOTIDE SEQUENCE [LARGE SCALE GENOMIC DNA]</scope>
    <source>
        <strain evidence="2 3">DSM 27138</strain>
    </source>
</reference>
<accession>A0ABS4JN58</accession>
<organism evidence="2 3">
    <name type="scientific">Symbiobacterium terraclitae</name>
    <dbReference type="NCBI Taxonomy" id="557451"/>
    <lineage>
        <taxon>Bacteria</taxon>
        <taxon>Bacillati</taxon>
        <taxon>Bacillota</taxon>
        <taxon>Clostridia</taxon>
        <taxon>Eubacteriales</taxon>
        <taxon>Symbiobacteriaceae</taxon>
        <taxon>Symbiobacterium</taxon>
    </lineage>
</organism>
<feature type="compositionally biased region" description="Basic and acidic residues" evidence="1">
    <location>
        <begin position="89"/>
        <end position="107"/>
    </location>
</feature>
<dbReference type="Proteomes" id="UP001519289">
    <property type="component" value="Unassembled WGS sequence"/>
</dbReference>
<name>A0ABS4JN58_9FIRM</name>
<dbReference type="EMBL" id="JAGGLG010000002">
    <property type="protein sequence ID" value="MBP2016961.1"/>
    <property type="molecule type" value="Genomic_DNA"/>
</dbReference>
<evidence type="ECO:0008006" key="4">
    <source>
        <dbReference type="Google" id="ProtNLM"/>
    </source>
</evidence>
<proteinExistence type="predicted"/>
<feature type="region of interest" description="Disordered" evidence="1">
    <location>
        <begin position="89"/>
        <end position="115"/>
    </location>
</feature>
<dbReference type="RefSeq" id="WP_209465117.1">
    <property type="nucleotide sequence ID" value="NZ_JAGGLG010000002.1"/>
</dbReference>
<comment type="caution">
    <text evidence="2">The sequence shown here is derived from an EMBL/GenBank/DDBJ whole genome shotgun (WGS) entry which is preliminary data.</text>
</comment>
<evidence type="ECO:0000313" key="3">
    <source>
        <dbReference type="Proteomes" id="UP001519289"/>
    </source>
</evidence>
<evidence type="ECO:0000256" key="1">
    <source>
        <dbReference type="SAM" id="MobiDB-lite"/>
    </source>
</evidence>
<keyword evidence="3" id="KW-1185">Reference proteome</keyword>
<gene>
    <name evidence="2" type="ORF">J2Z79_000335</name>
</gene>
<protein>
    <recommendedName>
        <fullName evidence="4">DUF2953 domain-containing protein</fullName>
    </recommendedName>
</protein>
<evidence type="ECO:0000313" key="2">
    <source>
        <dbReference type="EMBL" id="MBP2016961.1"/>
    </source>
</evidence>
<sequence>MATLWALLVLLGLVALLVLLLLLVPFDLRLRVEPDLAAEGWEDALAGRAEGRFRLRWGLLALSGGFTWRNGDLAWTDVRLLGFRLGGGRRAEGSRIPSARERREKPRREPRRRRRPDPSVLLALAEELARVPRRLWRSLGVRLAGELTYGFSDPSLTGLCEALRWGAGLGQSLRLRPDFLRACVIGWAELSGRLYVFRVLAVAWRVLRRREIWNYLVGQVRLRPLRQILLQGGS</sequence>